<comment type="caution">
    <text evidence="4">The sequence shown here is derived from an EMBL/GenBank/DDBJ whole genome shotgun (WGS) entry which is preliminary data.</text>
</comment>
<dbReference type="Proteomes" id="UP000283509">
    <property type="component" value="Unassembled WGS sequence"/>
</dbReference>
<feature type="compositionally biased region" description="Acidic residues" evidence="2">
    <location>
        <begin position="87"/>
        <end position="108"/>
    </location>
</feature>
<dbReference type="Pfam" id="PF02338">
    <property type="entry name" value="OTU"/>
    <property type="match status" value="1"/>
</dbReference>
<evidence type="ECO:0000313" key="5">
    <source>
        <dbReference type="Proteomes" id="UP000283509"/>
    </source>
</evidence>
<dbReference type="InterPro" id="IPR003323">
    <property type="entry name" value="OTU_dom"/>
</dbReference>
<dbReference type="CDD" id="cd22761">
    <property type="entry name" value="OTU_OTUD6"/>
    <property type="match status" value="1"/>
</dbReference>
<dbReference type="STRING" id="6689.A0A3R7M4X1"/>
<keyword evidence="1" id="KW-0378">Hydrolase</keyword>
<gene>
    <name evidence="4" type="ORF">C7M84_014645</name>
</gene>
<dbReference type="OrthoDB" id="415023at2759"/>
<evidence type="ECO:0000256" key="2">
    <source>
        <dbReference type="SAM" id="MobiDB-lite"/>
    </source>
</evidence>
<dbReference type="SUPFAM" id="SSF54001">
    <property type="entry name" value="Cysteine proteinases"/>
    <property type="match status" value="1"/>
</dbReference>
<feature type="region of interest" description="Disordered" evidence="2">
    <location>
        <begin position="62"/>
        <end position="134"/>
    </location>
</feature>
<dbReference type="PROSITE" id="PS50802">
    <property type="entry name" value="OTU"/>
    <property type="match status" value="1"/>
</dbReference>
<evidence type="ECO:0000256" key="1">
    <source>
        <dbReference type="ARBA" id="ARBA00022801"/>
    </source>
</evidence>
<proteinExistence type="predicted"/>
<feature type="compositionally biased region" description="Basic and acidic residues" evidence="2">
    <location>
        <begin position="62"/>
        <end position="73"/>
    </location>
</feature>
<dbReference type="AlphaFoldDB" id="A0A3R7M4X1"/>
<sequence>MDDDSGTEELTAEEVLLAQHRKEKKELRAKIQQIKKNNKDKKNKKEGAEQIARLEEELTQRHEKELEELKNSTEQEEAVTNGVAELNVEENCSEQPDGAEENEDDLEDPNQGRRITKAEKRRQKKAKANREREARIKEERSNLKFSARNIEAEKMKKILQERSLKMHEIQPDGNCMYAAIAHQMEKGTTVETLRSQAGQFLRVNAEEFAPFITDPKTGDMLTAEQFEEYCNQVENSPAWGGQPELRALSQAMKRRIEVLQAEGAPIIFGEECDKDSSILLAYYRHYYGLGEHYNSVAKIVLENEDQEEQ</sequence>
<evidence type="ECO:0000259" key="3">
    <source>
        <dbReference type="PROSITE" id="PS50802"/>
    </source>
</evidence>
<dbReference type="PANTHER" id="PTHR12419:SF10">
    <property type="entry name" value="DEUBIQUITINASE OTUD6B"/>
    <property type="match status" value="1"/>
</dbReference>
<dbReference type="Gene3D" id="3.90.70.80">
    <property type="match status" value="1"/>
</dbReference>
<dbReference type="GO" id="GO:0016579">
    <property type="term" value="P:protein deubiquitination"/>
    <property type="evidence" value="ECO:0007669"/>
    <property type="project" value="TreeGrafter"/>
</dbReference>
<dbReference type="EMBL" id="QCYY01002826">
    <property type="protein sequence ID" value="ROT67275.1"/>
    <property type="molecule type" value="Genomic_DNA"/>
</dbReference>
<reference evidence="4 5" key="2">
    <citation type="submission" date="2019-01" db="EMBL/GenBank/DDBJ databases">
        <title>The decoding of complex shrimp genome reveals the adaptation for benthos swimmer, frequently molting mechanism and breeding impact on genome.</title>
        <authorList>
            <person name="Sun Y."/>
            <person name="Gao Y."/>
            <person name="Yu Y."/>
        </authorList>
    </citation>
    <scope>NUCLEOTIDE SEQUENCE [LARGE SCALE GENOMIC DNA]</scope>
    <source>
        <tissue evidence="4">Muscle</tissue>
    </source>
</reference>
<evidence type="ECO:0000313" key="4">
    <source>
        <dbReference type="EMBL" id="ROT67275.1"/>
    </source>
</evidence>
<dbReference type="InterPro" id="IPR038765">
    <property type="entry name" value="Papain-like_cys_pep_sf"/>
</dbReference>
<dbReference type="GO" id="GO:0004843">
    <property type="term" value="F:cysteine-type deubiquitinase activity"/>
    <property type="evidence" value="ECO:0007669"/>
    <property type="project" value="TreeGrafter"/>
</dbReference>
<organism evidence="4 5">
    <name type="scientific">Penaeus vannamei</name>
    <name type="common">Whiteleg shrimp</name>
    <name type="synonym">Litopenaeus vannamei</name>
    <dbReference type="NCBI Taxonomy" id="6689"/>
    <lineage>
        <taxon>Eukaryota</taxon>
        <taxon>Metazoa</taxon>
        <taxon>Ecdysozoa</taxon>
        <taxon>Arthropoda</taxon>
        <taxon>Crustacea</taxon>
        <taxon>Multicrustacea</taxon>
        <taxon>Malacostraca</taxon>
        <taxon>Eumalacostraca</taxon>
        <taxon>Eucarida</taxon>
        <taxon>Decapoda</taxon>
        <taxon>Dendrobranchiata</taxon>
        <taxon>Penaeoidea</taxon>
        <taxon>Penaeidae</taxon>
        <taxon>Penaeus</taxon>
    </lineage>
</organism>
<dbReference type="InterPro" id="IPR050704">
    <property type="entry name" value="Peptidase_C85-like"/>
</dbReference>
<accession>A0A3R7M4X1</accession>
<dbReference type="PANTHER" id="PTHR12419">
    <property type="entry name" value="OTU DOMAIN CONTAINING PROTEIN"/>
    <property type="match status" value="1"/>
</dbReference>
<dbReference type="InterPro" id="IPR049772">
    <property type="entry name" value="OTU_OTUD6"/>
</dbReference>
<protein>
    <submittedName>
        <fullName evidence="4">OTU domain-containing protein 6B</fullName>
    </submittedName>
</protein>
<name>A0A3R7M4X1_PENVA</name>
<keyword evidence="5" id="KW-1185">Reference proteome</keyword>
<reference evidence="4 5" key="1">
    <citation type="submission" date="2018-04" db="EMBL/GenBank/DDBJ databases">
        <authorList>
            <person name="Zhang X."/>
            <person name="Yuan J."/>
            <person name="Li F."/>
            <person name="Xiang J."/>
        </authorList>
    </citation>
    <scope>NUCLEOTIDE SEQUENCE [LARGE SCALE GENOMIC DNA]</scope>
    <source>
        <tissue evidence="4">Muscle</tissue>
    </source>
</reference>
<feature type="domain" description="OTU" evidence="3">
    <location>
        <begin position="164"/>
        <end position="299"/>
    </location>
</feature>